<name>A0ABV2IQE4_9BURK</name>
<proteinExistence type="predicted"/>
<keyword evidence="2" id="KW-1185">Reference proteome</keyword>
<evidence type="ECO:0000313" key="2">
    <source>
        <dbReference type="Proteomes" id="UP001549111"/>
    </source>
</evidence>
<sequence>MTVVDMTVLYAVAVALRQIRARGYADKYRDRGEPSHLIGVEFGRAVPGGMWDGWCELI</sequence>
<evidence type="ECO:0000313" key="1">
    <source>
        <dbReference type="EMBL" id="MET3605153.1"/>
    </source>
</evidence>
<dbReference type="EMBL" id="JBEPLS010000013">
    <property type="protein sequence ID" value="MET3605153.1"/>
    <property type="molecule type" value="Genomic_DNA"/>
</dbReference>
<accession>A0ABV2IQE4</accession>
<protein>
    <submittedName>
        <fullName evidence="1">Uncharacterized protein</fullName>
    </submittedName>
</protein>
<reference evidence="1 2" key="1">
    <citation type="submission" date="2024-06" db="EMBL/GenBank/DDBJ databases">
        <title>Genomic Encyclopedia of Type Strains, Phase IV (KMG-IV): sequencing the most valuable type-strain genomes for metagenomic binning, comparative biology and taxonomic classification.</title>
        <authorList>
            <person name="Goeker M."/>
        </authorList>
    </citation>
    <scope>NUCLEOTIDE SEQUENCE [LARGE SCALE GENOMIC DNA]</scope>
    <source>
        <strain evidence="1 2">D-501</strain>
    </source>
</reference>
<dbReference type="RefSeq" id="WP_180692879.1">
    <property type="nucleotide sequence ID" value="NZ_CP035708.1"/>
</dbReference>
<comment type="caution">
    <text evidence="1">The sequence shown here is derived from an EMBL/GenBank/DDBJ whole genome shotgun (WGS) entry which is preliminary data.</text>
</comment>
<dbReference type="Proteomes" id="UP001549111">
    <property type="component" value="Unassembled WGS sequence"/>
</dbReference>
<gene>
    <name evidence="1" type="ORF">ABIC99_002979</name>
</gene>
<organism evidence="1 2">
    <name type="scientific">Sphaerotilus sulfidivorans</name>
    <dbReference type="NCBI Taxonomy" id="639200"/>
    <lineage>
        <taxon>Bacteria</taxon>
        <taxon>Pseudomonadati</taxon>
        <taxon>Pseudomonadota</taxon>
        <taxon>Betaproteobacteria</taxon>
        <taxon>Burkholderiales</taxon>
        <taxon>Sphaerotilaceae</taxon>
        <taxon>Sphaerotilus</taxon>
    </lineage>
</organism>